<organism evidence="2 3">
    <name type="scientific">Seonamhaeicola marinus</name>
    <dbReference type="NCBI Taxonomy" id="1912246"/>
    <lineage>
        <taxon>Bacteria</taxon>
        <taxon>Pseudomonadati</taxon>
        <taxon>Bacteroidota</taxon>
        <taxon>Flavobacteriia</taxon>
        <taxon>Flavobacteriales</taxon>
        <taxon>Flavobacteriaceae</taxon>
    </lineage>
</organism>
<name>A0A5D0I9U1_9FLAO</name>
<evidence type="ECO:0000313" key="3">
    <source>
        <dbReference type="Proteomes" id="UP000323930"/>
    </source>
</evidence>
<comment type="caution">
    <text evidence="2">The sequence shown here is derived from an EMBL/GenBank/DDBJ whole genome shotgun (WGS) entry which is preliminary data.</text>
</comment>
<dbReference type="AlphaFoldDB" id="A0A5D0I9U1"/>
<evidence type="ECO:0000256" key="1">
    <source>
        <dbReference type="SAM" id="SignalP"/>
    </source>
</evidence>
<feature type="signal peptide" evidence="1">
    <location>
        <begin position="1"/>
        <end position="20"/>
    </location>
</feature>
<proteinExistence type="predicted"/>
<sequence length="421" mass="45540">MKKQYALIAIFALVVQFAQAQFTLEGEFRPRAELFNNGFNYRYQPASASPAGNLSGREGSDAFVNTSVRVALNSKYVAEGYTLYLGVQEVFNFGDRTQIAASGNGNFRIQEAWADLKLSDKWSFKIGRQPLSYDDQRILGGLGWAQQARTHDVGLLRLKDNGFALDAGYSLNTNSGSGGPIFNRATLFTYKELAFVHANKKFGKVSLSGLILGTTFQAGSENKSTLITAGIHAKASLGKLGLAANAYIQDGQRVNDVEVKGASLLSLDATLKVGEKTSLLAGAEIISGTKDDSAAFFPLYGTNHKFNGLMDRFYVGNHAIGSGLVDINLGASFKLGGGYNLTVKGHTFKEESRAKNALGEEIDLVIAKAFNGYKLVAGYSQFFENDDFPNPAGNPEAKGTQNWAWAMLIIKPKFLNTAAKQ</sequence>
<evidence type="ECO:0008006" key="4">
    <source>
        <dbReference type="Google" id="ProtNLM"/>
    </source>
</evidence>
<dbReference type="Gene3D" id="2.40.160.100">
    <property type="match status" value="1"/>
</dbReference>
<accession>A0A5D0I9U1</accession>
<dbReference type="SUPFAM" id="SSF56935">
    <property type="entry name" value="Porins"/>
    <property type="match status" value="1"/>
</dbReference>
<feature type="chain" id="PRO_5022922333" description="Alginate export domain-containing protein" evidence="1">
    <location>
        <begin position="21"/>
        <end position="421"/>
    </location>
</feature>
<reference evidence="2 3" key="1">
    <citation type="submission" date="2019-08" db="EMBL/GenBank/DDBJ databases">
        <title>Seonamhaeicola sediminis sp. nov., isolated from marine sediment.</title>
        <authorList>
            <person name="Cao W.R."/>
        </authorList>
    </citation>
    <scope>NUCLEOTIDE SEQUENCE [LARGE SCALE GENOMIC DNA]</scope>
    <source>
        <strain evidence="2 3">B011</strain>
    </source>
</reference>
<dbReference type="Proteomes" id="UP000323930">
    <property type="component" value="Unassembled WGS sequence"/>
</dbReference>
<protein>
    <recommendedName>
        <fullName evidence="4">Alginate export domain-containing protein</fullName>
    </recommendedName>
</protein>
<gene>
    <name evidence="2" type="ORF">FUA24_09200</name>
</gene>
<keyword evidence="1" id="KW-0732">Signal</keyword>
<dbReference type="OrthoDB" id="1070463at2"/>
<dbReference type="InterPro" id="IPR053728">
    <property type="entry name" value="Alginate_Permeability_Chnl"/>
</dbReference>
<dbReference type="RefSeq" id="WP_148541603.1">
    <property type="nucleotide sequence ID" value="NZ_VSDQ01000577.1"/>
</dbReference>
<keyword evidence="3" id="KW-1185">Reference proteome</keyword>
<dbReference type="EMBL" id="VSDQ01000577">
    <property type="protein sequence ID" value="TYA78522.1"/>
    <property type="molecule type" value="Genomic_DNA"/>
</dbReference>
<evidence type="ECO:0000313" key="2">
    <source>
        <dbReference type="EMBL" id="TYA78522.1"/>
    </source>
</evidence>